<protein>
    <submittedName>
        <fullName evidence="1">Uncharacterized protein</fullName>
    </submittedName>
</protein>
<dbReference type="EMBL" id="AUPC02000255">
    <property type="protein sequence ID" value="POG63831.1"/>
    <property type="molecule type" value="Genomic_DNA"/>
</dbReference>
<dbReference type="AlphaFoldDB" id="A0A2P4PEM9"/>
<name>A0A2P4PEM9_RHIID</name>
<reference evidence="1 2" key="1">
    <citation type="journal article" date="2013" name="Proc. Natl. Acad. Sci. U.S.A.">
        <title>Genome of an arbuscular mycorrhizal fungus provides insight into the oldest plant symbiosis.</title>
        <authorList>
            <person name="Tisserant E."/>
            <person name="Malbreil M."/>
            <person name="Kuo A."/>
            <person name="Kohler A."/>
            <person name="Symeonidi A."/>
            <person name="Balestrini R."/>
            <person name="Charron P."/>
            <person name="Duensing N."/>
            <person name="Frei Dit Frey N."/>
            <person name="Gianinazzi-Pearson V."/>
            <person name="Gilbert L.B."/>
            <person name="Handa Y."/>
            <person name="Herr J.R."/>
            <person name="Hijri M."/>
            <person name="Koul R."/>
            <person name="Kawaguchi M."/>
            <person name="Krajinski F."/>
            <person name="Lammers P.J."/>
            <person name="Masclaux F.G."/>
            <person name="Murat C."/>
            <person name="Morin E."/>
            <person name="Ndikumana S."/>
            <person name="Pagni M."/>
            <person name="Petitpierre D."/>
            <person name="Requena N."/>
            <person name="Rosikiewicz P."/>
            <person name="Riley R."/>
            <person name="Saito K."/>
            <person name="San Clemente H."/>
            <person name="Shapiro H."/>
            <person name="van Tuinen D."/>
            <person name="Becard G."/>
            <person name="Bonfante P."/>
            <person name="Paszkowski U."/>
            <person name="Shachar-Hill Y.Y."/>
            <person name="Tuskan G.A."/>
            <person name="Young P.W."/>
            <person name="Sanders I.R."/>
            <person name="Henrissat B."/>
            <person name="Rensing S.A."/>
            <person name="Grigoriev I.V."/>
            <person name="Corradi N."/>
            <person name="Roux C."/>
            <person name="Martin F."/>
        </authorList>
    </citation>
    <scope>NUCLEOTIDE SEQUENCE [LARGE SCALE GENOMIC DNA]</scope>
    <source>
        <strain evidence="1 2">DAOM 197198</strain>
    </source>
</reference>
<evidence type="ECO:0000313" key="2">
    <source>
        <dbReference type="Proteomes" id="UP000018888"/>
    </source>
</evidence>
<organism evidence="1 2">
    <name type="scientific">Rhizophagus irregularis (strain DAOM 181602 / DAOM 197198 / MUCL 43194)</name>
    <name type="common">Arbuscular mycorrhizal fungus</name>
    <name type="synonym">Glomus intraradices</name>
    <dbReference type="NCBI Taxonomy" id="747089"/>
    <lineage>
        <taxon>Eukaryota</taxon>
        <taxon>Fungi</taxon>
        <taxon>Fungi incertae sedis</taxon>
        <taxon>Mucoromycota</taxon>
        <taxon>Glomeromycotina</taxon>
        <taxon>Glomeromycetes</taxon>
        <taxon>Glomerales</taxon>
        <taxon>Glomeraceae</taxon>
        <taxon>Rhizophagus</taxon>
    </lineage>
</organism>
<accession>A0A2P4PEM9</accession>
<dbReference type="Proteomes" id="UP000018888">
    <property type="component" value="Unassembled WGS sequence"/>
</dbReference>
<comment type="caution">
    <text evidence="1">The sequence shown here is derived from an EMBL/GenBank/DDBJ whole genome shotgun (WGS) entry which is preliminary data.</text>
</comment>
<keyword evidence="2" id="KW-1185">Reference proteome</keyword>
<reference evidence="1 2" key="2">
    <citation type="journal article" date="2018" name="New Phytol.">
        <title>High intraspecific genome diversity in the model arbuscular mycorrhizal symbiont Rhizophagus irregularis.</title>
        <authorList>
            <person name="Chen E.C.H."/>
            <person name="Morin E."/>
            <person name="Beaudet D."/>
            <person name="Noel J."/>
            <person name="Yildirir G."/>
            <person name="Ndikumana S."/>
            <person name="Charron P."/>
            <person name="St-Onge C."/>
            <person name="Giorgi J."/>
            <person name="Kruger M."/>
            <person name="Marton T."/>
            <person name="Ropars J."/>
            <person name="Grigoriev I.V."/>
            <person name="Hainaut M."/>
            <person name="Henrissat B."/>
            <person name="Roux C."/>
            <person name="Martin F."/>
            <person name="Corradi N."/>
        </authorList>
    </citation>
    <scope>NUCLEOTIDE SEQUENCE [LARGE SCALE GENOMIC DNA]</scope>
    <source>
        <strain evidence="1 2">DAOM 197198</strain>
    </source>
</reference>
<gene>
    <name evidence="1" type="ORF">GLOIN_2v1783591</name>
</gene>
<sequence>MPAKISTITYIHDSTERLIQDYMVKEIITVSRTDDNDVTKVIYLKVTGTSSYAEEQKVGTLKLWTFGLKDKEMFGMCCCKDKLNKDVKTKLYEYGVNNNLVSSNTLLFNYPSFIKYLDIDKILVSVQMWVDTVVGKNQKKLVNLINRSLLEMFIENEGTLHSFEVYCSTYYDIHYFDNTLDLILQNPNLTYNIGNLTFHIYDYNTQNIITLLKFLYSNCNSISSMVLDFPINDIDCHSLIEKLLSQQGIALLLPIRVFVCHNLRSLAPIVSKDYISEWLS</sequence>
<proteinExistence type="predicted"/>
<evidence type="ECO:0000313" key="1">
    <source>
        <dbReference type="EMBL" id="POG63831.1"/>
    </source>
</evidence>